<evidence type="ECO:0000256" key="6">
    <source>
        <dbReference type="ARBA" id="ARBA00022989"/>
    </source>
</evidence>
<dbReference type="EC" id="2.4.1.83" evidence="9"/>
<sequence>MTDDANIGREPEFSVVVPFHNESENLPQLLFEIDSALQKLGRAAEVILVNDGSTDFFARPLLSPRFPVRWLDLTVRSGQSAAIYYGIQQAAGRWIILLDADLQNDPADIPALLRRLQEDRLDLITGFRQKRQDNWQRRWMSRIANFVRSRLLADRTRDSGCSLKILRRDLARRLPGWSGMHRFIPALACGMGYQTGELPVHHRPRHAGRSKVRPWKRALAATIDLFGMVWLVRRQFRGRLRDPESS</sequence>
<evidence type="ECO:0000256" key="5">
    <source>
        <dbReference type="ARBA" id="ARBA00022985"/>
    </source>
</evidence>
<dbReference type="AlphaFoldDB" id="A0A5E6MG56"/>
<dbReference type="Pfam" id="PF00535">
    <property type="entry name" value="Glycos_transf_2"/>
    <property type="match status" value="1"/>
</dbReference>
<keyword evidence="7" id="KW-0472">Membrane</keyword>
<proteinExistence type="predicted"/>
<evidence type="ECO:0000313" key="9">
    <source>
        <dbReference type="EMBL" id="VVM06843.1"/>
    </source>
</evidence>
<keyword evidence="10" id="KW-1185">Reference proteome</keyword>
<keyword evidence="3 9" id="KW-0808">Transferase</keyword>
<evidence type="ECO:0000259" key="8">
    <source>
        <dbReference type="Pfam" id="PF00535"/>
    </source>
</evidence>
<dbReference type="Proteomes" id="UP000334923">
    <property type="component" value="Unassembled WGS sequence"/>
</dbReference>
<evidence type="ECO:0000256" key="4">
    <source>
        <dbReference type="ARBA" id="ARBA00022692"/>
    </source>
</evidence>
<name>A0A5E6MG56_9BACT</name>
<dbReference type="OrthoDB" id="9807778at2"/>
<dbReference type="GO" id="GO:0009103">
    <property type="term" value="P:lipopolysaccharide biosynthetic process"/>
    <property type="evidence" value="ECO:0007669"/>
    <property type="project" value="UniProtKB-KW"/>
</dbReference>
<dbReference type="CDD" id="cd04187">
    <property type="entry name" value="DPM1_like_bac"/>
    <property type="match status" value="1"/>
</dbReference>
<keyword evidence="6" id="KW-1133">Transmembrane helix</keyword>
<dbReference type="RefSeq" id="WP_142660274.1">
    <property type="nucleotide sequence ID" value="NZ_CABFVA020000075.1"/>
</dbReference>
<evidence type="ECO:0000256" key="1">
    <source>
        <dbReference type="ARBA" id="ARBA00022475"/>
    </source>
</evidence>
<dbReference type="InterPro" id="IPR050256">
    <property type="entry name" value="Glycosyltransferase_2"/>
</dbReference>
<evidence type="ECO:0000256" key="2">
    <source>
        <dbReference type="ARBA" id="ARBA00022676"/>
    </source>
</evidence>
<dbReference type="GO" id="GO:0005886">
    <property type="term" value="C:plasma membrane"/>
    <property type="evidence" value="ECO:0007669"/>
    <property type="project" value="TreeGrafter"/>
</dbReference>
<keyword evidence="5" id="KW-0448">Lipopolysaccharide biosynthesis</keyword>
<accession>A0A5E6MG56</accession>
<keyword evidence="2 9" id="KW-0328">Glycosyltransferase</keyword>
<keyword evidence="4" id="KW-0812">Transmembrane</keyword>
<dbReference type="GO" id="GO:0004582">
    <property type="term" value="F:dolichyl-phosphate beta-D-mannosyltransferase activity"/>
    <property type="evidence" value="ECO:0007669"/>
    <property type="project" value="UniProtKB-EC"/>
</dbReference>
<evidence type="ECO:0000256" key="3">
    <source>
        <dbReference type="ARBA" id="ARBA00022679"/>
    </source>
</evidence>
<keyword evidence="1" id="KW-1003">Cell membrane</keyword>
<dbReference type="PANTHER" id="PTHR48090:SF3">
    <property type="entry name" value="UNDECAPRENYL-PHOSPHATE 4-DEOXY-4-FORMAMIDO-L-ARABINOSE TRANSFERASE"/>
    <property type="match status" value="1"/>
</dbReference>
<dbReference type="Gene3D" id="3.90.550.10">
    <property type="entry name" value="Spore Coat Polysaccharide Biosynthesis Protein SpsA, Chain A"/>
    <property type="match status" value="1"/>
</dbReference>
<dbReference type="PANTHER" id="PTHR48090">
    <property type="entry name" value="UNDECAPRENYL-PHOSPHATE 4-DEOXY-4-FORMAMIDO-L-ARABINOSE TRANSFERASE-RELATED"/>
    <property type="match status" value="1"/>
</dbReference>
<dbReference type="InterPro" id="IPR001173">
    <property type="entry name" value="Glyco_trans_2-like"/>
</dbReference>
<gene>
    <name evidence="9" type="primary">DPM1</name>
    <name evidence="9" type="ORF">MAMT_01430</name>
</gene>
<dbReference type="GO" id="GO:0099621">
    <property type="term" value="F:undecaprenyl-phosphate 4-deoxy-4-formamido-L-arabinose transferase activity"/>
    <property type="evidence" value="ECO:0007669"/>
    <property type="project" value="TreeGrafter"/>
</dbReference>
<organism evidence="9 10">
    <name type="scientific">Methylacidimicrobium tartarophylax</name>
    <dbReference type="NCBI Taxonomy" id="1041768"/>
    <lineage>
        <taxon>Bacteria</taxon>
        <taxon>Pseudomonadati</taxon>
        <taxon>Verrucomicrobiota</taxon>
        <taxon>Methylacidimicrobium</taxon>
    </lineage>
</organism>
<dbReference type="SUPFAM" id="SSF53448">
    <property type="entry name" value="Nucleotide-diphospho-sugar transferases"/>
    <property type="match status" value="1"/>
</dbReference>
<feature type="domain" description="Glycosyltransferase 2-like" evidence="8">
    <location>
        <begin position="14"/>
        <end position="172"/>
    </location>
</feature>
<evidence type="ECO:0000256" key="7">
    <source>
        <dbReference type="ARBA" id="ARBA00023136"/>
    </source>
</evidence>
<reference evidence="9 10" key="1">
    <citation type="submission" date="2019-09" db="EMBL/GenBank/DDBJ databases">
        <authorList>
            <person name="Cremers G."/>
        </authorList>
    </citation>
    <scope>NUCLEOTIDE SEQUENCE [LARGE SCALE GENOMIC DNA]</scope>
    <source>
        <strain evidence="9">4A</strain>
    </source>
</reference>
<protein>
    <submittedName>
        <fullName evidence="9">Dolichol-phosphate mannosyltransferase</fullName>
        <ecNumber evidence="9">2.4.1.83</ecNumber>
    </submittedName>
</protein>
<dbReference type="InterPro" id="IPR029044">
    <property type="entry name" value="Nucleotide-diphossugar_trans"/>
</dbReference>
<evidence type="ECO:0000313" key="10">
    <source>
        <dbReference type="Proteomes" id="UP000334923"/>
    </source>
</evidence>
<dbReference type="EMBL" id="CABFVA020000075">
    <property type="protein sequence ID" value="VVM06843.1"/>
    <property type="molecule type" value="Genomic_DNA"/>
</dbReference>